<evidence type="ECO:0000313" key="6">
    <source>
        <dbReference type="Proteomes" id="UP000244900"/>
    </source>
</evidence>
<dbReference type="NCBIfam" id="TIGR02772">
    <property type="entry name" value="Ku_bact"/>
    <property type="match status" value="1"/>
</dbReference>
<dbReference type="PANTHER" id="PTHR41251:SF1">
    <property type="entry name" value="NON-HOMOLOGOUS END JOINING PROTEIN KU"/>
    <property type="match status" value="1"/>
</dbReference>
<accession>A0A2S1T248</accession>
<proteinExistence type="inferred from homology"/>
<dbReference type="OrthoDB" id="9795084at2"/>
<name>A0A2S1T248_9ACTN</name>
<dbReference type="EMBL" id="CP029188">
    <property type="protein sequence ID" value="AWI32735.1"/>
    <property type="molecule type" value="Genomic_DNA"/>
</dbReference>
<keyword evidence="2 3" id="KW-0233">DNA recombination</keyword>
<dbReference type="PIRSF" id="PIRSF006493">
    <property type="entry name" value="Prok_Ku"/>
    <property type="match status" value="1"/>
</dbReference>
<organism evidence="5 6">
    <name type="scientific">Streptomyces tirandamycinicus</name>
    <dbReference type="NCBI Taxonomy" id="2174846"/>
    <lineage>
        <taxon>Bacteria</taxon>
        <taxon>Bacillati</taxon>
        <taxon>Actinomycetota</taxon>
        <taxon>Actinomycetes</taxon>
        <taxon>Kitasatosporales</taxon>
        <taxon>Streptomycetaceae</taxon>
        <taxon>Streptomyces</taxon>
    </lineage>
</organism>
<protein>
    <recommendedName>
        <fullName evidence="3">Non-homologous end joining protein Ku</fullName>
    </recommendedName>
</protein>
<sequence>MPAPLASTAVTFGLVSIPVQIVAATEDHSVRFRQIHRSDGGQVRIQKRCEVCGQVLRLDEIGRGWEMPDGSVLPITDEDLDSIPLSSVHAIEIVAFVPAASIDPVRVGSAYFLVAREAISAKPYTLIRRALERNRKVAIARYVLRDRERLGMLRVRDDVLVLQRLLWPDEVRDPAAVAPRAQVAILEDEMAAAIELIDALTTDDLSGYRDRYRDALESLIDAKAEGGRLAPPERLPERAVDLMAALQASVREARERRGEVSGEPE</sequence>
<dbReference type="InterPro" id="IPR009187">
    <property type="entry name" value="Prok_Ku"/>
</dbReference>
<keyword evidence="3" id="KW-0227">DNA damage</keyword>
<dbReference type="PANTHER" id="PTHR41251">
    <property type="entry name" value="NON-HOMOLOGOUS END JOINING PROTEIN KU"/>
    <property type="match status" value="1"/>
</dbReference>
<dbReference type="KEGG" id="stir:DDW44_30955"/>
<keyword evidence="6" id="KW-1185">Reference proteome</keyword>
<dbReference type="GO" id="GO:0006303">
    <property type="term" value="P:double-strand break repair via nonhomologous end joining"/>
    <property type="evidence" value="ECO:0007669"/>
    <property type="project" value="UniProtKB-UniRule"/>
</dbReference>
<gene>
    <name evidence="3" type="primary">ku</name>
    <name evidence="5" type="ORF">DDW44_30955</name>
</gene>
<dbReference type="Proteomes" id="UP000244900">
    <property type="component" value="Chromosome"/>
</dbReference>
<evidence type="ECO:0000256" key="3">
    <source>
        <dbReference type="HAMAP-Rule" id="MF_01875"/>
    </source>
</evidence>
<evidence type="ECO:0000256" key="2">
    <source>
        <dbReference type="ARBA" id="ARBA00023172"/>
    </source>
</evidence>
<keyword evidence="1 3" id="KW-0238">DNA-binding</keyword>
<dbReference type="HAMAP" id="MF_01875">
    <property type="entry name" value="Prokaryotic_Ku"/>
    <property type="match status" value="1"/>
</dbReference>
<dbReference type="Pfam" id="PF02735">
    <property type="entry name" value="Ku"/>
    <property type="match status" value="1"/>
</dbReference>
<dbReference type="InterPro" id="IPR016194">
    <property type="entry name" value="SPOC-like_C_dom_sf"/>
</dbReference>
<dbReference type="SMART" id="SM00559">
    <property type="entry name" value="Ku78"/>
    <property type="match status" value="1"/>
</dbReference>
<evidence type="ECO:0000256" key="1">
    <source>
        <dbReference type="ARBA" id="ARBA00023125"/>
    </source>
</evidence>
<keyword evidence="3" id="KW-0234">DNA repair</keyword>
<feature type="domain" description="Ku" evidence="4">
    <location>
        <begin position="53"/>
        <end position="182"/>
    </location>
</feature>
<dbReference type="InterPro" id="IPR006164">
    <property type="entry name" value="DNA_bd_Ku70/Ku80"/>
</dbReference>
<comment type="subunit">
    <text evidence="3">Homodimer. Interacts with LigD.</text>
</comment>
<comment type="function">
    <text evidence="3">With LigD forms a non-homologous end joining (NHEJ) DNA repair enzyme, which repairs dsDNA breaks with reduced fidelity. Binds linear dsDNA with 5'- and 3'- overhangs but not closed circular dsDNA nor ssDNA. Recruits and stimulates the ligase activity of LigD.</text>
</comment>
<comment type="similarity">
    <text evidence="3">Belongs to the prokaryotic Ku family.</text>
</comment>
<dbReference type="GO" id="GO:0006310">
    <property type="term" value="P:DNA recombination"/>
    <property type="evidence" value="ECO:0007669"/>
    <property type="project" value="UniProtKB-KW"/>
</dbReference>
<evidence type="ECO:0000259" key="4">
    <source>
        <dbReference type="SMART" id="SM00559"/>
    </source>
</evidence>
<evidence type="ECO:0000313" key="5">
    <source>
        <dbReference type="EMBL" id="AWI32735.1"/>
    </source>
</evidence>
<dbReference type="RefSeq" id="WP_108908603.1">
    <property type="nucleotide sequence ID" value="NZ_CP029188.1"/>
</dbReference>
<dbReference type="SUPFAM" id="SSF100939">
    <property type="entry name" value="SPOC domain-like"/>
    <property type="match status" value="1"/>
</dbReference>
<dbReference type="AlphaFoldDB" id="A0A2S1T248"/>
<dbReference type="Gene3D" id="2.40.290.10">
    <property type="match status" value="1"/>
</dbReference>
<reference evidence="5 6" key="1">
    <citation type="submission" date="2018-05" db="EMBL/GenBank/DDBJ databases">
        <title>Complete genome sequence of sponge-derived Streptomyces sp. HNM0039.</title>
        <authorList>
            <person name="Huang X."/>
            <person name="Zhou S."/>
        </authorList>
    </citation>
    <scope>NUCLEOTIDE SEQUENCE [LARGE SCALE GENOMIC DNA]</scope>
    <source>
        <strain evidence="5 6">HNM0039</strain>
    </source>
</reference>
<dbReference type="GO" id="GO:0003690">
    <property type="term" value="F:double-stranded DNA binding"/>
    <property type="evidence" value="ECO:0007669"/>
    <property type="project" value="UniProtKB-UniRule"/>
</dbReference>